<evidence type="ECO:0000313" key="16">
    <source>
        <dbReference type="Proteomes" id="UP000184543"/>
    </source>
</evidence>
<evidence type="ECO:0000256" key="10">
    <source>
        <dbReference type="HAMAP-Rule" id="MF_02019"/>
    </source>
</evidence>
<dbReference type="GO" id="GO:0008360">
    <property type="term" value="P:regulation of cell shape"/>
    <property type="evidence" value="ECO:0007669"/>
    <property type="project" value="UniProtKB-KW"/>
</dbReference>
<dbReference type="SUPFAM" id="SSF53244">
    <property type="entry name" value="MurD-like peptide ligases, peptide-binding domain"/>
    <property type="match status" value="1"/>
</dbReference>
<dbReference type="Gene3D" id="3.90.190.20">
    <property type="entry name" value="Mur ligase, C-terminal domain"/>
    <property type="match status" value="1"/>
</dbReference>
<dbReference type="GO" id="GO:0005524">
    <property type="term" value="F:ATP binding"/>
    <property type="evidence" value="ECO:0007669"/>
    <property type="project" value="UniProtKB-UniRule"/>
</dbReference>
<evidence type="ECO:0000256" key="9">
    <source>
        <dbReference type="ARBA" id="ARBA00023316"/>
    </source>
</evidence>
<keyword evidence="3 10" id="KW-0132">Cell division</keyword>
<evidence type="ECO:0000256" key="7">
    <source>
        <dbReference type="ARBA" id="ARBA00022984"/>
    </source>
</evidence>
<dbReference type="GO" id="GO:0009252">
    <property type="term" value="P:peptidoglycan biosynthetic process"/>
    <property type="evidence" value="ECO:0007669"/>
    <property type="project" value="UniProtKB-UniRule"/>
</dbReference>
<evidence type="ECO:0000256" key="6">
    <source>
        <dbReference type="ARBA" id="ARBA00022960"/>
    </source>
</evidence>
<dbReference type="HAMAP" id="MF_02019">
    <property type="entry name" value="MurF"/>
    <property type="match status" value="1"/>
</dbReference>
<proteinExistence type="inferred from homology"/>
<dbReference type="AlphaFoldDB" id="A0A1M6MDS4"/>
<dbReference type="EC" id="6.3.2.10" evidence="10 11"/>
<name>A0A1M6MDS4_9FLAO</name>
<evidence type="ECO:0000256" key="5">
    <source>
        <dbReference type="ARBA" id="ARBA00022840"/>
    </source>
</evidence>
<sequence>MEIAQLHQLFLEHPTVCTDTRKIEKDCIFFALKGENFNGNSYAAEALKKGAALAVIDEPEYATSDRCLLVENTLETLQKLATFHRKHSQAKVIALTGSNGKTTTKELINAVLSKKYRTIATKGNLNNHIGVPLTLLSIQHDTELAVVEMGANHLKEIDFLCRLAQPDFGYVTNFGKAHLEGFGSKEGIIRGKSELYDYLTAHDKSVFINADDGVQIEKLKSYIKKYGFSSKNHEYYPITLVDADPFVKLKAEETVIASQLIGSYNFTNCAAAVLIGKYFNVALSDIKSAIENYVPSNNRSQIIEKNGHRIILDAYNANPTSMKAALDNFDQMKGTNKTAFLGDMFELGPTADEEHQKIADLVSSLGLKQVFLIGENFKGTDTSIEKFKTFDLLREHLKENPLKEDSLVLVKGSRGMALERILDLL</sequence>
<comment type="similarity">
    <text evidence="10">Belongs to the MurCDEF family. MurF subfamily.</text>
</comment>
<evidence type="ECO:0000259" key="13">
    <source>
        <dbReference type="Pfam" id="PF02875"/>
    </source>
</evidence>
<dbReference type="Gene3D" id="3.40.1390.10">
    <property type="entry name" value="MurE/MurF, N-terminal domain"/>
    <property type="match status" value="1"/>
</dbReference>
<keyword evidence="5 10" id="KW-0067">ATP-binding</keyword>
<dbReference type="PANTHER" id="PTHR43024">
    <property type="entry name" value="UDP-N-ACETYLMURAMOYL-TRIPEPTIDE--D-ALANYL-D-ALANINE LIGASE"/>
    <property type="match status" value="1"/>
</dbReference>
<feature type="binding site" evidence="10">
    <location>
        <begin position="97"/>
        <end position="103"/>
    </location>
    <ligand>
        <name>ATP</name>
        <dbReference type="ChEBI" id="CHEBI:30616"/>
    </ligand>
</feature>
<organism evidence="15 16">
    <name type="scientific">Pseudozobellia thermophila</name>
    <dbReference type="NCBI Taxonomy" id="192903"/>
    <lineage>
        <taxon>Bacteria</taxon>
        <taxon>Pseudomonadati</taxon>
        <taxon>Bacteroidota</taxon>
        <taxon>Flavobacteriia</taxon>
        <taxon>Flavobacteriales</taxon>
        <taxon>Flavobacteriaceae</taxon>
        <taxon>Pseudozobellia</taxon>
    </lineage>
</organism>
<accession>A0A1M6MDS4</accession>
<feature type="domain" description="Mur ligase N-terminal catalytic" evidence="12">
    <location>
        <begin position="16"/>
        <end position="63"/>
    </location>
</feature>
<evidence type="ECO:0000256" key="11">
    <source>
        <dbReference type="RuleBase" id="RU004136"/>
    </source>
</evidence>
<protein>
    <recommendedName>
        <fullName evidence="10 11">UDP-N-acetylmuramoyl-tripeptide--D-alanyl-D-alanine ligase</fullName>
        <ecNumber evidence="10 11">6.3.2.10</ecNumber>
    </recommendedName>
    <alternativeName>
        <fullName evidence="10">D-alanyl-D-alanine-adding enzyme</fullName>
    </alternativeName>
</protein>
<keyword evidence="9 10" id="KW-0961">Cell wall biogenesis/degradation</keyword>
<dbReference type="InterPro" id="IPR004101">
    <property type="entry name" value="Mur_ligase_C"/>
</dbReference>
<dbReference type="Gene3D" id="3.40.1190.10">
    <property type="entry name" value="Mur-like, catalytic domain"/>
    <property type="match status" value="1"/>
</dbReference>
<dbReference type="PANTHER" id="PTHR43024:SF1">
    <property type="entry name" value="UDP-N-ACETYLMURAMOYL-TRIPEPTIDE--D-ALANYL-D-ALANINE LIGASE"/>
    <property type="match status" value="1"/>
</dbReference>
<dbReference type="InterPro" id="IPR013221">
    <property type="entry name" value="Mur_ligase_cen"/>
</dbReference>
<dbReference type="Pfam" id="PF08245">
    <property type="entry name" value="Mur_ligase_M"/>
    <property type="match status" value="1"/>
</dbReference>
<evidence type="ECO:0000256" key="8">
    <source>
        <dbReference type="ARBA" id="ARBA00023306"/>
    </source>
</evidence>
<dbReference type="GO" id="GO:0071555">
    <property type="term" value="P:cell wall organization"/>
    <property type="evidence" value="ECO:0007669"/>
    <property type="project" value="UniProtKB-KW"/>
</dbReference>
<dbReference type="InterPro" id="IPR036615">
    <property type="entry name" value="Mur_ligase_C_dom_sf"/>
</dbReference>
<feature type="domain" description="Mur ligase central" evidence="14">
    <location>
        <begin position="96"/>
        <end position="275"/>
    </location>
</feature>
<evidence type="ECO:0000313" key="15">
    <source>
        <dbReference type="EMBL" id="SHJ81608.1"/>
    </source>
</evidence>
<keyword evidence="1 10" id="KW-0963">Cytoplasm</keyword>
<dbReference type="Pfam" id="PF01225">
    <property type="entry name" value="Mur_ligase"/>
    <property type="match status" value="1"/>
</dbReference>
<dbReference type="NCBIfam" id="TIGR01143">
    <property type="entry name" value="murF"/>
    <property type="match status" value="1"/>
</dbReference>
<dbReference type="Pfam" id="PF02875">
    <property type="entry name" value="Mur_ligase_C"/>
    <property type="match status" value="1"/>
</dbReference>
<dbReference type="InterPro" id="IPR000713">
    <property type="entry name" value="Mur_ligase_N"/>
</dbReference>
<dbReference type="GO" id="GO:0008766">
    <property type="term" value="F:UDP-N-acetylmuramoylalanyl-D-glutamyl-2,6-diaminopimelate-D-alanyl-D-alanine ligase activity"/>
    <property type="evidence" value="ECO:0007669"/>
    <property type="project" value="RHEA"/>
</dbReference>
<keyword evidence="16" id="KW-1185">Reference proteome</keyword>
<comment type="function">
    <text evidence="10 11">Involved in cell wall formation. Catalyzes the final step in the synthesis of UDP-N-acetylmuramoyl-pentapeptide, the precursor of murein.</text>
</comment>
<keyword evidence="2 10" id="KW-0436">Ligase</keyword>
<evidence type="ECO:0000259" key="12">
    <source>
        <dbReference type="Pfam" id="PF01225"/>
    </source>
</evidence>
<dbReference type="RefSeq" id="WP_072995175.1">
    <property type="nucleotide sequence ID" value="NZ_FQYU01000009.1"/>
</dbReference>
<dbReference type="EMBL" id="FQYU01000009">
    <property type="protein sequence ID" value="SHJ81608.1"/>
    <property type="molecule type" value="Genomic_DNA"/>
</dbReference>
<dbReference type="InterPro" id="IPR036565">
    <property type="entry name" value="Mur-like_cat_sf"/>
</dbReference>
<reference evidence="16" key="1">
    <citation type="submission" date="2016-11" db="EMBL/GenBank/DDBJ databases">
        <authorList>
            <person name="Varghese N."/>
            <person name="Submissions S."/>
        </authorList>
    </citation>
    <scope>NUCLEOTIDE SEQUENCE [LARGE SCALE GENOMIC DNA]</scope>
    <source>
        <strain evidence="16">DSM 19858</strain>
    </source>
</reference>
<dbReference type="InterPro" id="IPR005863">
    <property type="entry name" value="UDP-N-AcMur_synth"/>
</dbReference>
<dbReference type="GO" id="GO:0051301">
    <property type="term" value="P:cell division"/>
    <property type="evidence" value="ECO:0007669"/>
    <property type="project" value="UniProtKB-KW"/>
</dbReference>
<dbReference type="SUPFAM" id="SSF63418">
    <property type="entry name" value="MurE/MurF N-terminal domain"/>
    <property type="match status" value="1"/>
</dbReference>
<dbReference type="InterPro" id="IPR051046">
    <property type="entry name" value="MurCDEF_CellWall_CoF430Synth"/>
</dbReference>
<keyword evidence="7 10" id="KW-0573">Peptidoglycan synthesis</keyword>
<dbReference type="UniPathway" id="UPA00219"/>
<gene>
    <name evidence="10" type="primary">murF</name>
    <name evidence="15" type="ORF">SAMN04488513_109110</name>
</gene>
<dbReference type="SUPFAM" id="SSF53623">
    <property type="entry name" value="MurD-like peptide ligases, catalytic domain"/>
    <property type="match status" value="1"/>
</dbReference>
<keyword evidence="4 10" id="KW-0547">Nucleotide-binding</keyword>
<keyword evidence="6 10" id="KW-0133">Cell shape</keyword>
<evidence type="ECO:0000256" key="3">
    <source>
        <dbReference type="ARBA" id="ARBA00022618"/>
    </source>
</evidence>
<dbReference type="Proteomes" id="UP000184543">
    <property type="component" value="Unassembled WGS sequence"/>
</dbReference>
<evidence type="ECO:0000256" key="4">
    <source>
        <dbReference type="ARBA" id="ARBA00022741"/>
    </source>
</evidence>
<evidence type="ECO:0000256" key="2">
    <source>
        <dbReference type="ARBA" id="ARBA00022598"/>
    </source>
</evidence>
<feature type="domain" description="Mur ligase C-terminal" evidence="13">
    <location>
        <begin position="299"/>
        <end position="414"/>
    </location>
</feature>
<dbReference type="GO" id="GO:0047480">
    <property type="term" value="F:UDP-N-acetylmuramoyl-tripeptide-D-alanyl-D-alanine ligase activity"/>
    <property type="evidence" value="ECO:0007669"/>
    <property type="project" value="UniProtKB-UniRule"/>
</dbReference>
<comment type="subcellular location">
    <subcellularLocation>
        <location evidence="10 11">Cytoplasm</location>
    </subcellularLocation>
</comment>
<dbReference type="STRING" id="192903.SAMN04488513_109110"/>
<dbReference type="GO" id="GO:0005737">
    <property type="term" value="C:cytoplasm"/>
    <property type="evidence" value="ECO:0007669"/>
    <property type="project" value="UniProtKB-SubCell"/>
</dbReference>
<evidence type="ECO:0000256" key="1">
    <source>
        <dbReference type="ARBA" id="ARBA00022490"/>
    </source>
</evidence>
<keyword evidence="8 10" id="KW-0131">Cell cycle</keyword>
<comment type="pathway">
    <text evidence="10 11">Cell wall biogenesis; peptidoglycan biosynthesis.</text>
</comment>
<dbReference type="InterPro" id="IPR035911">
    <property type="entry name" value="MurE/MurF_N"/>
</dbReference>
<dbReference type="OrthoDB" id="9801978at2"/>
<comment type="catalytic activity">
    <reaction evidence="10 11">
        <text>D-alanyl-D-alanine + UDP-N-acetyl-alpha-D-muramoyl-L-alanyl-gamma-D-glutamyl-meso-2,6-diaminopimelate + ATP = UDP-N-acetyl-alpha-D-muramoyl-L-alanyl-gamma-D-glutamyl-meso-2,6-diaminopimeloyl-D-alanyl-D-alanine + ADP + phosphate + H(+)</text>
        <dbReference type="Rhea" id="RHEA:28374"/>
        <dbReference type="ChEBI" id="CHEBI:15378"/>
        <dbReference type="ChEBI" id="CHEBI:30616"/>
        <dbReference type="ChEBI" id="CHEBI:43474"/>
        <dbReference type="ChEBI" id="CHEBI:57822"/>
        <dbReference type="ChEBI" id="CHEBI:61386"/>
        <dbReference type="ChEBI" id="CHEBI:83905"/>
        <dbReference type="ChEBI" id="CHEBI:456216"/>
        <dbReference type="EC" id="6.3.2.10"/>
    </reaction>
</comment>
<evidence type="ECO:0000259" key="14">
    <source>
        <dbReference type="Pfam" id="PF08245"/>
    </source>
</evidence>